<dbReference type="InterPro" id="IPR002994">
    <property type="entry name" value="Surf1/Shy1"/>
</dbReference>
<feature type="transmembrane region" description="Helical" evidence="1">
    <location>
        <begin position="209"/>
        <end position="229"/>
    </location>
</feature>
<comment type="similarity">
    <text evidence="1">Belongs to the SURF1 family.</text>
</comment>
<dbReference type="PROSITE" id="PS50895">
    <property type="entry name" value="SURF1"/>
    <property type="match status" value="1"/>
</dbReference>
<evidence type="ECO:0000256" key="1">
    <source>
        <dbReference type="RuleBase" id="RU363076"/>
    </source>
</evidence>
<dbReference type="Pfam" id="PF02104">
    <property type="entry name" value="SURF1"/>
    <property type="match status" value="1"/>
</dbReference>
<evidence type="ECO:0000313" key="3">
    <source>
        <dbReference type="Proteomes" id="UP000623419"/>
    </source>
</evidence>
<dbReference type="EMBL" id="BMKC01000003">
    <property type="protein sequence ID" value="GGA82903.1"/>
    <property type="molecule type" value="Genomic_DNA"/>
</dbReference>
<organism evidence="2 3">
    <name type="scientific">Arenimonas soli</name>
    <dbReference type="NCBI Taxonomy" id="2269504"/>
    <lineage>
        <taxon>Bacteria</taxon>
        <taxon>Pseudomonadati</taxon>
        <taxon>Pseudomonadota</taxon>
        <taxon>Gammaproteobacteria</taxon>
        <taxon>Lysobacterales</taxon>
        <taxon>Lysobacteraceae</taxon>
        <taxon>Arenimonas</taxon>
    </lineage>
</organism>
<evidence type="ECO:0000313" key="2">
    <source>
        <dbReference type="EMBL" id="GGA82903.1"/>
    </source>
</evidence>
<proteinExistence type="inferred from homology"/>
<accession>A0ABQ1HMD7</accession>
<keyword evidence="1" id="KW-1003">Cell membrane</keyword>
<gene>
    <name evidence="2" type="ORF">GCM10011521_21490</name>
</gene>
<comment type="subcellular location">
    <subcellularLocation>
        <location evidence="1">Cell membrane</location>
        <topology evidence="1">Multi-pass membrane protein</topology>
    </subcellularLocation>
</comment>
<keyword evidence="1" id="KW-0472">Membrane</keyword>
<name>A0ABQ1HMD7_9GAMM</name>
<keyword evidence="1" id="KW-1133">Transmembrane helix</keyword>
<comment type="caution">
    <text evidence="1">Lacks conserved residue(s) required for the propagation of feature annotation.</text>
</comment>
<keyword evidence="3" id="KW-1185">Reference proteome</keyword>
<dbReference type="Proteomes" id="UP000623419">
    <property type="component" value="Unassembled WGS sequence"/>
</dbReference>
<dbReference type="CDD" id="cd06662">
    <property type="entry name" value="SURF1"/>
    <property type="match status" value="1"/>
</dbReference>
<sequence length="233" mass="25336">MVKRRVLPALFGLCLVLGFSALGNWQWGRGLEKQAMLDAAEAARAEAPWPLSAADTTQGVNRAAGGGRFLDTPPLWLDNQRRGQRVGVRLYCAFQPHSGTALLVDLGWLPLPGDRTLPREACPAGPADLSGLLAPPPAVGLRLGGGLESRDGGQRWLALHLEPAEVARAWQLPALAPRVLRLDPALPLGHERDLEVLANTLPPEKHRGYAIQWFGLAFATLVVTLLLWFRKRP</sequence>
<protein>
    <recommendedName>
        <fullName evidence="1">SURF1-like protein</fullName>
    </recommendedName>
</protein>
<reference evidence="3" key="1">
    <citation type="journal article" date="2019" name="Int. J. Syst. Evol. Microbiol.">
        <title>The Global Catalogue of Microorganisms (GCM) 10K type strain sequencing project: providing services to taxonomists for standard genome sequencing and annotation.</title>
        <authorList>
            <consortium name="The Broad Institute Genomics Platform"/>
            <consortium name="The Broad Institute Genome Sequencing Center for Infectious Disease"/>
            <person name="Wu L."/>
            <person name="Ma J."/>
        </authorList>
    </citation>
    <scope>NUCLEOTIDE SEQUENCE [LARGE SCALE GENOMIC DNA]</scope>
    <source>
        <strain evidence="3">CGMCC 1.15905</strain>
    </source>
</reference>
<keyword evidence="1" id="KW-0812">Transmembrane</keyword>
<comment type="caution">
    <text evidence="2">The sequence shown here is derived from an EMBL/GenBank/DDBJ whole genome shotgun (WGS) entry which is preliminary data.</text>
</comment>